<feature type="region of interest" description="Disordered" evidence="1">
    <location>
        <begin position="1"/>
        <end position="103"/>
    </location>
</feature>
<evidence type="ECO:0000256" key="1">
    <source>
        <dbReference type="SAM" id="MobiDB-lite"/>
    </source>
</evidence>
<feature type="compositionally biased region" description="Basic and acidic residues" evidence="1">
    <location>
        <begin position="59"/>
        <end position="72"/>
    </location>
</feature>
<feature type="region of interest" description="Disordered" evidence="1">
    <location>
        <begin position="674"/>
        <end position="789"/>
    </location>
</feature>
<dbReference type="Proteomes" id="UP001141552">
    <property type="component" value="Unassembled WGS sequence"/>
</dbReference>
<reference evidence="2" key="2">
    <citation type="journal article" date="2023" name="Plants (Basel)">
        <title>Annotation of the Turnera subulata (Passifloraceae) Draft Genome Reveals the S-Locus Evolved after the Divergence of Turneroideae from Passifloroideae in a Stepwise Manner.</title>
        <authorList>
            <person name="Henning P.M."/>
            <person name="Roalson E.H."/>
            <person name="Mir W."/>
            <person name="McCubbin A.G."/>
            <person name="Shore J.S."/>
        </authorList>
    </citation>
    <scope>NUCLEOTIDE SEQUENCE</scope>
    <source>
        <strain evidence="2">F60SS</strain>
    </source>
</reference>
<evidence type="ECO:0000313" key="3">
    <source>
        <dbReference type="Proteomes" id="UP001141552"/>
    </source>
</evidence>
<dbReference type="EMBL" id="JAKUCV010004712">
    <property type="protein sequence ID" value="KAJ4834398.1"/>
    <property type="molecule type" value="Genomic_DNA"/>
</dbReference>
<dbReference type="AlphaFoldDB" id="A0A9Q0FN01"/>
<protein>
    <submittedName>
        <fullName evidence="2">Uncharacterized protein</fullName>
    </submittedName>
</protein>
<dbReference type="PANTHER" id="PTHR37722">
    <property type="entry name" value="OS01G0167700 PROTEIN"/>
    <property type="match status" value="1"/>
</dbReference>
<sequence length="818" mass="91404">MLQWMGGSRRKIATSRKSTQKRQKQYFEQKRRQQQQQRRGGFESYEEGGGDFSAAAEAEAGRRNNNGERRSLDILSLRSLSSLSQENKPAVRPVGTEEAPKVNASPAKFYSANDSPVIFADRGSLKAREARITLGYQAETSSPKRAPITSPDSSVHAFKGNDKKPDDAFTATQQSLGLFDLLGDEKANENLEVNPVYESHAAFSVEGLGQVEAETPPHSPQQPSRYVSYGRSSHLKAAQHLKASKSLQYVLDDIELEVDSVMQDINRPMGGRSEYSTGVQFSYSPKKKNAFPSKIHAHAHAQFDGRTSEMRGSFCGNISDKNANSNVDMWDDRSSLFHDNAPREREYDMSWDRWPCQLDADSNDFSKFGDDEMTDYADYASKGPNLSRKWATTKCTEEVGIFDSPSLKQRTTGYDCSFLMSERPRHHSVATNFDIKDATTQPEWSCFMTEDAKDNLSLLSEESSSSTAVMGEAIDIPLSNFAARSNEGFLSASGSDYDAKSFAKRNHFRKNNDNQKGNSAPGKSRWMPMQWESKSTGNFDYPLQDKSGSHKRRLFEEGHGPADVHLGLSSACQTSEAEHSPFISKPWAEDVLDAFPVDQPNFDFKPSFNSSKHGRPFKCSPSGNIISEESMFYKPSIDKHFDESLTFSKVQFGPTKPEFSPDYPDLGFEVRPSDSCFDASSHGEIPNLSAQESASKDYKNRSKTQQGNHEKSEAHEEIPVEQKVREMYAVDFEEDGPESEETKDGGLETSSSVKMSAKSESSVDGKRYQDETEVSLPRLKGDEEIENRGPSPKINEGVVFFSLYQCQIQVSDIILVLY</sequence>
<keyword evidence="3" id="KW-1185">Reference proteome</keyword>
<accession>A0A9Q0FN01</accession>
<feature type="compositionally biased region" description="Low complexity" evidence="1">
    <location>
        <begin position="73"/>
        <end position="84"/>
    </location>
</feature>
<feature type="region of interest" description="Disordered" evidence="1">
    <location>
        <begin position="139"/>
        <end position="164"/>
    </location>
</feature>
<gene>
    <name evidence="2" type="ORF">Tsubulata_007340</name>
</gene>
<name>A0A9Q0FN01_9ROSI</name>
<reference evidence="2" key="1">
    <citation type="submission" date="2022-02" db="EMBL/GenBank/DDBJ databases">
        <authorList>
            <person name="Henning P.M."/>
            <person name="McCubbin A.G."/>
            <person name="Shore J.S."/>
        </authorList>
    </citation>
    <scope>NUCLEOTIDE SEQUENCE</scope>
    <source>
        <strain evidence="2">F60SS</strain>
        <tissue evidence="2">Leaves</tissue>
    </source>
</reference>
<dbReference type="OrthoDB" id="994901at2759"/>
<feature type="compositionally biased region" description="Basic and acidic residues" evidence="1">
    <location>
        <begin position="761"/>
        <end position="770"/>
    </location>
</feature>
<comment type="caution">
    <text evidence="2">The sequence shown here is derived from an EMBL/GenBank/DDBJ whole genome shotgun (WGS) entry which is preliminary data.</text>
</comment>
<feature type="compositionally biased region" description="Basic and acidic residues" evidence="1">
    <location>
        <begin position="708"/>
        <end position="728"/>
    </location>
</feature>
<proteinExistence type="predicted"/>
<feature type="compositionally biased region" description="Basic residues" evidence="1">
    <location>
        <begin position="8"/>
        <end position="24"/>
    </location>
</feature>
<dbReference type="PANTHER" id="PTHR37722:SF2">
    <property type="entry name" value="OS01G0167700 PROTEIN"/>
    <property type="match status" value="1"/>
</dbReference>
<feature type="region of interest" description="Disordered" evidence="1">
    <location>
        <begin position="504"/>
        <end position="526"/>
    </location>
</feature>
<feature type="compositionally biased region" description="Low complexity" evidence="1">
    <location>
        <begin position="750"/>
        <end position="760"/>
    </location>
</feature>
<evidence type="ECO:0000313" key="2">
    <source>
        <dbReference type="EMBL" id="KAJ4834398.1"/>
    </source>
</evidence>
<organism evidence="2 3">
    <name type="scientific">Turnera subulata</name>
    <dbReference type="NCBI Taxonomy" id="218843"/>
    <lineage>
        <taxon>Eukaryota</taxon>
        <taxon>Viridiplantae</taxon>
        <taxon>Streptophyta</taxon>
        <taxon>Embryophyta</taxon>
        <taxon>Tracheophyta</taxon>
        <taxon>Spermatophyta</taxon>
        <taxon>Magnoliopsida</taxon>
        <taxon>eudicotyledons</taxon>
        <taxon>Gunneridae</taxon>
        <taxon>Pentapetalae</taxon>
        <taxon>rosids</taxon>
        <taxon>fabids</taxon>
        <taxon>Malpighiales</taxon>
        <taxon>Passifloraceae</taxon>
        <taxon>Turnera</taxon>
    </lineage>
</organism>